<dbReference type="EMBL" id="UYJE01009712">
    <property type="protein sequence ID" value="VDI76036.1"/>
    <property type="molecule type" value="Genomic_DNA"/>
</dbReference>
<protein>
    <recommendedName>
        <fullName evidence="4">Reverse transcriptase domain-containing protein</fullName>
    </recommendedName>
</protein>
<evidence type="ECO:0000313" key="3">
    <source>
        <dbReference type="Proteomes" id="UP000596742"/>
    </source>
</evidence>
<keyword evidence="3" id="KW-1185">Reference proteome</keyword>
<proteinExistence type="predicted"/>
<name>A0A8B6HA62_MYTGA</name>
<evidence type="ECO:0000256" key="1">
    <source>
        <dbReference type="SAM" id="MobiDB-lite"/>
    </source>
</evidence>
<dbReference type="OrthoDB" id="6151767at2759"/>
<feature type="region of interest" description="Disordered" evidence="1">
    <location>
        <begin position="1"/>
        <end position="30"/>
    </location>
</feature>
<evidence type="ECO:0000313" key="2">
    <source>
        <dbReference type="EMBL" id="VDI76036.1"/>
    </source>
</evidence>
<reference evidence="2" key="1">
    <citation type="submission" date="2018-11" db="EMBL/GenBank/DDBJ databases">
        <authorList>
            <person name="Alioto T."/>
            <person name="Alioto T."/>
        </authorList>
    </citation>
    <scope>NUCLEOTIDE SEQUENCE</scope>
</reference>
<evidence type="ECO:0008006" key="4">
    <source>
        <dbReference type="Google" id="ProtNLM"/>
    </source>
</evidence>
<sequence>MDQTIPEMNNVERSTPLQSKQDKKESEEINPQINNIEQNTLLETKQDKTPITTKHIGVTAPHVEQPIQNNAQRYMQPSSTVNNWNLANSLTGQPLVFRGYQKYSLQQPIDQAGAPFNHKQGISNQQMLNNTNHRENYTINNCSFFRQTRPPEAQHIAETHINSNNGKKHLTIASCKWYVPNLLKIGLLTPIFKNKGSKNDAENYRGITGLPVVSKIIDTVLNNRTQPSVKSVQHKYQRGFTSGAGPMNSALPVEEVYREAKYTCTYMRQRKDQHSCVNKWGLQK</sequence>
<organism evidence="2 3">
    <name type="scientific">Mytilus galloprovincialis</name>
    <name type="common">Mediterranean mussel</name>
    <dbReference type="NCBI Taxonomy" id="29158"/>
    <lineage>
        <taxon>Eukaryota</taxon>
        <taxon>Metazoa</taxon>
        <taxon>Spiralia</taxon>
        <taxon>Lophotrochozoa</taxon>
        <taxon>Mollusca</taxon>
        <taxon>Bivalvia</taxon>
        <taxon>Autobranchia</taxon>
        <taxon>Pteriomorphia</taxon>
        <taxon>Mytilida</taxon>
        <taxon>Mytiloidea</taxon>
        <taxon>Mytilidae</taxon>
        <taxon>Mytilinae</taxon>
        <taxon>Mytilus</taxon>
    </lineage>
</organism>
<gene>
    <name evidence="2" type="ORF">MGAL_10B037665</name>
</gene>
<dbReference type="AlphaFoldDB" id="A0A8B6HA62"/>
<dbReference type="Proteomes" id="UP000596742">
    <property type="component" value="Unassembled WGS sequence"/>
</dbReference>
<feature type="compositionally biased region" description="Polar residues" evidence="1">
    <location>
        <begin position="1"/>
        <end position="19"/>
    </location>
</feature>
<accession>A0A8B6HA62</accession>
<comment type="caution">
    <text evidence="2">The sequence shown here is derived from an EMBL/GenBank/DDBJ whole genome shotgun (WGS) entry which is preliminary data.</text>
</comment>